<evidence type="ECO:0000313" key="3">
    <source>
        <dbReference type="Proteomes" id="UP001161691"/>
    </source>
</evidence>
<evidence type="ECO:0000313" key="2">
    <source>
        <dbReference type="EMBL" id="MDI4643653.1"/>
    </source>
</evidence>
<feature type="compositionally biased region" description="Low complexity" evidence="1">
    <location>
        <begin position="478"/>
        <end position="491"/>
    </location>
</feature>
<organism evidence="2 3">
    <name type="scientific">Cohnella hashimotonis</name>
    <dbReference type="NCBI Taxonomy" id="2826895"/>
    <lineage>
        <taxon>Bacteria</taxon>
        <taxon>Bacillati</taxon>
        <taxon>Bacillota</taxon>
        <taxon>Bacilli</taxon>
        <taxon>Bacillales</taxon>
        <taxon>Paenibacillaceae</taxon>
        <taxon>Cohnella</taxon>
    </lineage>
</organism>
<dbReference type="Proteomes" id="UP001161691">
    <property type="component" value="Unassembled WGS sequence"/>
</dbReference>
<gene>
    <name evidence="2" type="ORF">KB449_01720</name>
</gene>
<evidence type="ECO:0000256" key="1">
    <source>
        <dbReference type="SAM" id="MobiDB-lite"/>
    </source>
</evidence>
<keyword evidence="3" id="KW-1185">Reference proteome</keyword>
<reference evidence="2" key="1">
    <citation type="submission" date="2023-04" db="EMBL/GenBank/DDBJ databases">
        <title>Comparative genomic analysis of Cohnella hashimotonis sp. nov., isolated from the International Space Station.</title>
        <authorList>
            <person name="Venkateswaran K."/>
            <person name="Simpson A."/>
        </authorList>
    </citation>
    <scope>NUCLEOTIDE SEQUENCE</scope>
    <source>
        <strain evidence="2">F6_2S_P_1</strain>
    </source>
</reference>
<dbReference type="RefSeq" id="WP_282906706.1">
    <property type="nucleotide sequence ID" value="NZ_JAGRPV010000001.1"/>
</dbReference>
<sequence>MSSYRLDVGEQGIVWGTRLEAATGQNAGPGGETVKPSADNGLWEWDIPNGVYTAREIVKALSVLLEAIAVQLGESANREALLANIENTLAIAGRETALPLAALELSDYGRLELSEQAGRIGETLSQWARAFDGEARGLRELGDEVLGRLVFRSRCDNHLWTHEVTDMLTGPAGGPSVMQLFNEYLHEIVLLRDALLPFENWQEVPLALTARPSRGLRYTEQAHTAFLSQLLARPLDHKSLVRYAASLLAPELAAVGYGFQYRYGTILPASLGTELAEAPRYLLRWYPVRTIASGEGDAIAFAYEYPDYYQATRSKLGVGSEESGGGAAELGGIAEASLQANLISDDQAVITFQLPAATDIYNVDLGQIFRGHRFHYRAGSADKKPISPSPTHEEPVIAHHAAGPILSLSGLVTDDAGTHEIATGGNELVTRALLGKLYPENVILLERGDAEELEAAKNAGKRFGAKFLLHPGQDQARRSSSAEASAGKLSI</sequence>
<name>A0ABT6TA02_9BACL</name>
<dbReference type="EMBL" id="JAGRPV010000001">
    <property type="protein sequence ID" value="MDI4643653.1"/>
    <property type="molecule type" value="Genomic_DNA"/>
</dbReference>
<protein>
    <submittedName>
        <fullName evidence="2">Uncharacterized protein</fullName>
    </submittedName>
</protein>
<comment type="caution">
    <text evidence="2">The sequence shown here is derived from an EMBL/GenBank/DDBJ whole genome shotgun (WGS) entry which is preliminary data.</text>
</comment>
<proteinExistence type="predicted"/>
<feature type="region of interest" description="Disordered" evidence="1">
    <location>
        <begin position="470"/>
        <end position="491"/>
    </location>
</feature>
<accession>A0ABT6TA02</accession>